<name>A0A5C6CN63_9BACT</name>
<protein>
    <submittedName>
        <fullName evidence="1">Uncharacterized protein</fullName>
    </submittedName>
</protein>
<evidence type="ECO:0000313" key="1">
    <source>
        <dbReference type="EMBL" id="TWU24791.1"/>
    </source>
</evidence>
<dbReference type="AlphaFoldDB" id="A0A5C6CN63"/>
<proteinExistence type="predicted"/>
<evidence type="ECO:0000313" key="2">
    <source>
        <dbReference type="Proteomes" id="UP000318437"/>
    </source>
</evidence>
<dbReference type="EMBL" id="SJPS01000005">
    <property type="protein sequence ID" value="TWU24791.1"/>
    <property type="molecule type" value="Genomic_DNA"/>
</dbReference>
<dbReference type="Proteomes" id="UP000318437">
    <property type="component" value="Unassembled WGS sequence"/>
</dbReference>
<organism evidence="1 2">
    <name type="scientific">Bythopirellula polymerisocia</name>
    <dbReference type="NCBI Taxonomy" id="2528003"/>
    <lineage>
        <taxon>Bacteria</taxon>
        <taxon>Pseudomonadati</taxon>
        <taxon>Planctomycetota</taxon>
        <taxon>Planctomycetia</taxon>
        <taxon>Pirellulales</taxon>
        <taxon>Lacipirellulaceae</taxon>
        <taxon>Bythopirellula</taxon>
    </lineage>
</organism>
<gene>
    <name evidence="1" type="ORF">Pla144_36770</name>
</gene>
<sequence length="74" mass="8220">MGQQGYRVSNSNQDVALGFEPSEGVVLNLESPLIRLTHVRENDTSPIQAMYLRHQPVSKSTEISLIRGTTKNLP</sequence>
<reference evidence="1 2" key="1">
    <citation type="submission" date="2019-02" db="EMBL/GenBank/DDBJ databases">
        <title>Deep-cultivation of Planctomycetes and their phenomic and genomic characterization uncovers novel biology.</title>
        <authorList>
            <person name="Wiegand S."/>
            <person name="Jogler M."/>
            <person name="Boedeker C."/>
            <person name="Pinto D."/>
            <person name="Vollmers J."/>
            <person name="Rivas-Marin E."/>
            <person name="Kohn T."/>
            <person name="Peeters S.H."/>
            <person name="Heuer A."/>
            <person name="Rast P."/>
            <person name="Oberbeckmann S."/>
            <person name="Bunk B."/>
            <person name="Jeske O."/>
            <person name="Meyerdierks A."/>
            <person name="Storesund J.E."/>
            <person name="Kallscheuer N."/>
            <person name="Luecker S."/>
            <person name="Lage O.M."/>
            <person name="Pohl T."/>
            <person name="Merkel B.J."/>
            <person name="Hornburger P."/>
            <person name="Mueller R.-W."/>
            <person name="Bruemmer F."/>
            <person name="Labrenz M."/>
            <person name="Spormann A.M."/>
            <person name="Op Den Camp H."/>
            <person name="Overmann J."/>
            <person name="Amann R."/>
            <person name="Jetten M.S.M."/>
            <person name="Mascher T."/>
            <person name="Medema M.H."/>
            <person name="Devos D.P."/>
            <person name="Kaster A.-K."/>
            <person name="Ovreas L."/>
            <person name="Rohde M."/>
            <person name="Galperin M.Y."/>
            <person name="Jogler C."/>
        </authorList>
    </citation>
    <scope>NUCLEOTIDE SEQUENCE [LARGE SCALE GENOMIC DNA]</scope>
    <source>
        <strain evidence="1 2">Pla144</strain>
    </source>
</reference>
<keyword evidence="2" id="KW-1185">Reference proteome</keyword>
<accession>A0A5C6CN63</accession>
<comment type="caution">
    <text evidence="1">The sequence shown here is derived from an EMBL/GenBank/DDBJ whole genome shotgun (WGS) entry which is preliminary data.</text>
</comment>